<name>A0A5C5VZD1_9BACT</name>
<dbReference type="InterPro" id="IPR014284">
    <property type="entry name" value="RNA_pol_sigma-70_dom"/>
</dbReference>
<dbReference type="GO" id="GO:0003700">
    <property type="term" value="F:DNA-binding transcription factor activity"/>
    <property type="evidence" value="ECO:0007669"/>
    <property type="project" value="InterPro"/>
</dbReference>
<gene>
    <name evidence="2" type="ORF">Pla111_24080</name>
</gene>
<keyword evidence="3" id="KW-1185">Reference proteome</keyword>
<reference evidence="2 3" key="1">
    <citation type="submission" date="2019-02" db="EMBL/GenBank/DDBJ databases">
        <title>Deep-cultivation of Planctomycetes and their phenomic and genomic characterization uncovers novel biology.</title>
        <authorList>
            <person name="Wiegand S."/>
            <person name="Jogler M."/>
            <person name="Boedeker C."/>
            <person name="Pinto D."/>
            <person name="Vollmers J."/>
            <person name="Rivas-Marin E."/>
            <person name="Kohn T."/>
            <person name="Peeters S.H."/>
            <person name="Heuer A."/>
            <person name="Rast P."/>
            <person name="Oberbeckmann S."/>
            <person name="Bunk B."/>
            <person name="Jeske O."/>
            <person name="Meyerdierks A."/>
            <person name="Storesund J.E."/>
            <person name="Kallscheuer N."/>
            <person name="Luecker S."/>
            <person name="Lage O.M."/>
            <person name="Pohl T."/>
            <person name="Merkel B.J."/>
            <person name="Hornburger P."/>
            <person name="Mueller R.-W."/>
            <person name="Bruemmer F."/>
            <person name="Labrenz M."/>
            <person name="Spormann A.M."/>
            <person name="Op Den Camp H."/>
            <person name="Overmann J."/>
            <person name="Amann R."/>
            <person name="Jetten M.S.M."/>
            <person name="Mascher T."/>
            <person name="Medema M.H."/>
            <person name="Devos D.P."/>
            <person name="Kaster A.-K."/>
            <person name="Ovreas L."/>
            <person name="Rohde M."/>
            <person name="Galperin M.Y."/>
            <person name="Jogler C."/>
        </authorList>
    </citation>
    <scope>NUCLEOTIDE SEQUENCE [LARGE SCALE GENOMIC DNA]</scope>
    <source>
        <strain evidence="2 3">Pla111</strain>
    </source>
</reference>
<proteinExistence type="predicted"/>
<dbReference type="Proteomes" id="UP000318995">
    <property type="component" value="Unassembled WGS sequence"/>
</dbReference>
<dbReference type="RefSeq" id="WP_197524978.1">
    <property type="nucleotide sequence ID" value="NZ_SJPH01000004.1"/>
</dbReference>
<comment type="caution">
    <text evidence="2">The sequence shown here is derived from an EMBL/GenBank/DDBJ whole genome shotgun (WGS) entry which is preliminary data.</text>
</comment>
<evidence type="ECO:0000313" key="2">
    <source>
        <dbReference type="EMBL" id="TWT43457.1"/>
    </source>
</evidence>
<evidence type="ECO:0000313" key="3">
    <source>
        <dbReference type="Proteomes" id="UP000318995"/>
    </source>
</evidence>
<dbReference type="SUPFAM" id="SSF88946">
    <property type="entry name" value="Sigma2 domain of RNA polymerase sigma factors"/>
    <property type="match status" value="1"/>
</dbReference>
<dbReference type="InterPro" id="IPR013325">
    <property type="entry name" value="RNA_pol_sigma_r2"/>
</dbReference>
<dbReference type="EMBL" id="SJPH01000004">
    <property type="protein sequence ID" value="TWT43457.1"/>
    <property type="molecule type" value="Genomic_DNA"/>
</dbReference>
<dbReference type="Gene3D" id="1.10.1740.10">
    <property type="match status" value="1"/>
</dbReference>
<dbReference type="NCBIfam" id="TIGR02937">
    <property type="entry name" value="sigma70-ECF"/>
    <property type="match status" value="1"/>
</dbReference>
<protein>
    <submittedName>
        <fullName evidence="2">RNA polymerase factor sigma-70</fullName>
    </submittedName>
</protein>
<evidence type="ECO:0000259" key="1">
    <source>
        <dbReference type="Pfam" id="PF04542"/>
    </source>
</evidence>
<accession>A0A5C5VZD1</accession>
<dbReference type="GO" id="GO:0006352">
    <property type="term" value="P:DNA-templated transcription initiation"/>
    <property type="evidence" value="ECO:0007669"/>
    <property type="project" value="InterPro"/>
</dbReference>
<dbReference type="Pfam" id="PF04542">
    <property type="entry name" value="Sigma70_r2"/>
    <property type="match status" value="1"/>
</dbReference>
<sequence length="196" mass="22350">MPDDPPDDEDLAIRMMDKDEYALGEVMKRYGPKVFGYLKKQFKDSLGTHELEEALNASALSLWNYADKYDPEVARLSTVWISFAHNAAIDLIRAKPKLETQVLDESCEGIEDPDCESDDSPLLDHIHDFIFNQLTGFERVVGINFFITDEANAKRLAEQNGKTINTVNVTKHKVKEKIAQEVRAFRTSTTTRKVRK</sequence>
<feature type="domain" description="RNA polymerase sigma-70 region 2" evidence="1">
    <location>
        <begin position="27"/>
        <end position="95"/>
    </location>
</feature>
<dbReference type="AlphaFoldDB" id="A0A5C5VZD1"/>
<organism evidence="2 3">
    <name type="scientific">Botrimarina hoheduenensis</name>
    <dbReference type="NCBI Taxonomy" id="2528000"/>
    <lineage>
        <taxon>Bacteria</taxon>
        <taxon>Pseudomonadati</taxon>
        <taxon>Planctomycetota</taxon>
        <taxon>Planctomycetia</taxon>
        <taxon>Pirellulales</taxon>
        <taxon>Lacipirellulaceae</taxon>
        <taxon>Botrimarina</taxon>
    </lineage>
</organism>
<dbReference type="InterPro" id="IPR007627">
    <property type="entry name" value="RNA_pol_sigma70_r2"/>
</dbReference>